<evidence type="ECO:0000256" key="3">
    <source>
        <dbReference type="ARBA" id="ARBA00022679"/>
    </source>
</evidence>
<name>A0AAE1ZJH4_SCHME</name>
<dbReference type="SUPFAM" id="SSF53335">
    <property type="entry name" value="S-adenosyl-L-methionine-dependent methyltransferases"/>
    <property type="match status" value="1"/>
</dbReference>
<dbReference type="CDD" id="cd02440">
    <property type="entry name" value="AdoMet_MTases"/>
    <property type="match status" value="1"/>
</dbReference>
<reference evidence="8" key="2">
    <citation type="journal article" date="2023" name="Infect Dis Poverty">
        <title>Chromosome-scale genome of the human blood fluke Schistosoma mekongi and its implications for public health.</title>
        <authorList>
            <person name="Zhou M."/>
            <person name="Xu L."/>
            <person name="Xu D."/>
            <person name="Chen W."/>
            <person name="Khan J."/>
            <person name="Hu Y."/>
            <person name="Huang H."/>
            <person name="Wei H."/>
            <person name="Zhang Y."/>
            <person name="Chusongsang P."/>
            <person name="Tanasarnprasert K."/>
            <person name="Hu X."/>
            <person name="Limpanont Y."/>
            <person name="Lv Z."/>
        </authorList>
    </citation>
    <scope>NUCLEOTIDE SEQUENCE</scope>
    <source>
        <strain evidence="8">LV_2022a</strain>
    </source>
</reference>
<evidence type="ECO:0000313" key="9">
    <source>
        <dbReference type="Proteomes" id="UP001292079"/>
    </source>
</evidence>
<dbReference type="Gene3D" id="3.40.50.150">
    <property type="entry name" value="Vaccinia Virus protein VP39"/>
    <property type="match status" value="2"/>
</dbReference>
<sequence length="761" mass="86705">MKGERTFIPQYNPVVGRIQWKDVDQDYDFNQEIARSGYGDMLHDSDRNYKYRLAIEHTVKLLKQQYPDKPIHVLDIGTGTGLLSMMAVKAGADYVTACESFPPMAKCALRIIKNNGFSDKINVVPKRSTDLVVGLDMPSKANVLVAELFDTELIGEGALETYRHAAEYLLTPDASLVPCAAQVYLQVVESEFLWSHHRLFPFQYKIDDTVIDIKEFQHADIESCSGLPSTFDIQVSEIQLENNKSISSDRRLRCLLKSPQLVKRFNFGPPAAQIKLNDVLDLETTTFESGTAHAFILWWSLQMEPTNTIPPISVAPTWICDPNSAWRDHWMQAVYFPRTAQYFTKNQSFVIRYFHDSLSMRFDILSACNYNSRTDTSAIDIKSEMSSLACSCDLHRVWPRTRISELNSFDYKTFSTKILNSLTTLLQKFPTSLFNVLVVADCTYLPFLLKKSLTKYVQQSKIIHLDTSPSSCLLLDRIYGSCSSSQSIIESCQTIDNIFSKLTLSVFTNSKLVEPTLILIAEPYITSAVLPWDSLYFWYAFQSLLSLNPAYSTLYLLSPIRLRIYAILVDFENLWRIRSPVGFTCESFDLRPFDELVLDASAKSDELIEPHPLWEYPNTARSDACIIFDMLLPNSSDLGSYFQHADSKKLIQCKQNTLTSASSSVNGIALWCEWLYDTPATHYLNETWWYAPAAPRKITKPNEPIVWKSHGTQQGVFLFPSEWRTRLSSSKDLLQISARMDFDILTGTLSPSFSIIDRFPV</sequence>
<keyword evidence="9" id="KW-1185">Reference proteome</keyword>
<dbReference type="Proteomes" id="UP001292079">
    <property type="component" value="Unassembled WGS sequence"/>
</dbReference>
<feature type="domain" description="Protein arginine N-methyltransferase" evidence="7">
    <location>
        <begin position="181"/>
        <end position="341"/>
    </location>
</feature>
<keyword evidence="2 6" id="KW-0489">Methyltransferase</keyword>
<evidence type="ECO:0000256" key="2">
    <source>
        <dbReference type="ARBA" id="ARBA00022603"/>
    </source>
</evidence>
<dbReference type="PANTHER" id="PTHR11006:SF4">
    <property type="entry name" value="PROTEIN ARGININE N-METHYLTRANSFERASE 7"/>
    <property type="match status" value="1"/>
</dbReference>
<comment type="caution">
    <text evidence="8">The sequence shown here is derived from an EMBL/GenBank/DDBJ whole genome shotgun (WGS) entry which is preliminary data.</text>
</comment>
<dbReference type="PANTHER" id="PTHR11006">
    <property type="entry name" value="PROTEIN ARGININE N-METHYLTRANSFERASE"/>
    <property type="match status" value="1"/>
</dbReference>
<keyword evidence="4 6" id="KW-0949">S-adenosyl-L-methionine</keyword>
<keyword evidence="3 6" id="KW-0808">Transferase</keyword>
<keyword evidence="5" id="KW-0677">Repeat</keyword>
<organism evidence="8 9">
    <name type="scientific">Schistosoma mekongi</name>
    <name type="common">Parasitic worm</name>
    <dbReference type="NCBI Taxonomy" id="38744"/>
    <lineage>
        <taxon>Eukaryota</taxon>
        <taxon>Metazoa</taxon>
        <taxon>Spiralia</taxon>
        <taxon>Lophotrochozoa</taxon>
        <taxon>Platyhelminthes</taxon>
        <taxon>Trematoda</taxon>
        <taxon>Digenea</taxon>
        <taxon>Strigeidida</taxon>
        <taxon>Schistosomatoidea</taxon>
        <taxon>Schistosomatidae</taxon>
        <taxon>Schistosoma</taxon>
    </lineage>
</organism>
<dbReference type="Pfam" id="PF22528">
    <property type="entry name" value="PRMT_C"/>
    <property type="match status" value="1"/>
</dbReference>
<dbReference type="InterPro" id="IPR025799">
    <property type="entry name" value="Arg_MeTrfase"/>
</dbReference>
<dbReference type="EMBL" id="JALJAT010000001">
    <property type="protein sequence ID" value="KAK4474649.1"/>
    <property type="molecule type" value="Genomic_DNA"/>
</dbReference>
<proteinExistence type="predicted"/>
<dbReference type="GO" id="GO:0032259">
    <property type="term" value="P:methylation"/>
    <property type="evidence" value="ECO:0007669"/>
    <property type="project" value="UniProtKB-KW"/>
</dbReference>
<reference evidence="8" key="1">
    <citation type="submission" date="2022-04" db="EMBL/GenBank/DDBJ databases">
        <authorList>
            <person name="Xu L."/>
            <person name="Lv Z."/>
        </authorList>
    </citation>
    <scope>NUCLEOTIDE SEQUENCE</scope>
    <source>
        <strain evidence="8">LV_2022a</strain>
    </source>
</reference>
<evidence type="ECO:0000256" key="1">
    <source>
        <dbReference type="ARBA" id="ARBA00018773"/>
    </source>
</evidence>
<gene>
    <name evidence="8" type="ORF">MN116_001783</name>
</gene>
<evidence type="ECO:0000259" key="7">
    <source>
        <dbReference type="Pfam" id="PF22528"/>
    </source>
</evidence>
<dbReference type="FunFam" id="3.40.50.150:FF:000071">
    <property type="entry name" value="Protein arginine N-methyltransferase 7"/>
    <property type="match status" value="1"/>
</dbReference>
<evidence type="ECO:0000256" key="4">
    <source>
        <dbReference type="ARBA" id="ARBA00022691"/>
    </source>
</evidence>
<evidence type="ECO:0000313" key="8">
    <source>
        <dbReference type="EMBL" id="KAK4474649.1"/>
    </source>
</evidence>
<dbReference type="Gene3D" id="2.70.160.11">
    <property type="entry name" value="Hnrnp arginine n-methyltransferase1"/>
    <property type="match status" value="2"/>
</dbReference>
<dbReference type="InterPro" id="IPR014644">
    <property type="entry name" value="MeTrfase_PRMT7"/>
</dbReference>
<dbReference type="PROSITE" id="PS51678">
    <property type="entry name" value="SAM_MT_PRMT"/>
    <property type="match status" value="1"/>
</dbReference>
<evidence type="ECO:0000256" key="5">
    <source>
        <dbReference type="ARBA" id="ARBA00022737"/>
    </source>
</evidence>
<dbReference type="PIRSF" id="PIRSF036946">
    <property type="entry name" value="Arg_N-mtase"/>
    <property type="match status" value="1"/>
</dbReference>
<dbReference type="AlphaFoldDB" id="A0AAE1ZJH4"/>
<dbReference type="InterPro" id="IPR029063">
    <property type="entry name" value="SAM-dependent_MTases_sf"/>
</dbReference>
<accession>A0AAE1ZJH4</accession>
<protein>
    <recommendedName>
        <fullName evidence="1">Protein arginine N-methyltransferase 7</fullName>
    </recommendedName>
</protein>
<dbReference type="GO" id="GO:0016274">
    <property type="term" value="F:protein-arginine N-methyltransferase activity"/>
    <property type="evidence" value="ECO:0007669"/>
    <property type="project" value="InterPro"/>
</dbReference>
<dbReference type="InterPro" id="IPR055135">
    <property type="entry name" value="PRMT_dom"/>
</dbReference>
<dbReference type="GO" id="GO:0042054">
    <property type="term" value="F:histone methyltransferase activity"/>
    <property type="evidence" value="ECO:0007669"/>
    <property type="project" value="TreeGrafter"/>
</dbReference>
<dbReference type="Pfam" id="PF06325">
    <property type="entry name" value="PrmA"/>
    <property type="match status" value="1"/>
</dbReference>
<evidence type="ECO:0000256" key="6">
    <source>
        <dbReference type="PROSITE-ProRule" id="PRU01015"/>
    </source>
</evidence>